<dbReference type="OrthoDB" id="421374at2759"/>
<dbReference type="GO" id="GO:0003785">
    <property type="term" value="F:actin monomer binding"/>
    <property type="evidence" value="ECO:0007669"/>
    <property type="project" value="TreeGrafter"/>
</dbReference>
<dbReference type="SMART" id="SM00392">
    <property type="entry name" value="PROF"/>
    <property type="match status" value="1"/>
</dbReference>
<dbReference type="InterPro" id="IPR027310">
    <property type="entry name" value="Profilin_CS"/>
</dbReference>
<dbReference type="InterPro" id="IPR005455">
    <property type="entry name" value="PFN_euk"/>
</dbReference>
<evidence type="ECO:0000256" key="3">
    <source>
        <dbReference type="ARBA" id="ARBA00022490"/>
    </source>
</evidence>
<comment type="subcellular location">
    <subcellularLocation>
        <location evidence="1">Cytoplasm</location>
        <location evidence="1">Cytoskeleton</location>
    </subcellularLocation>
</comment>
<dbReference type="Pfam" id="PF00235">
    <property type="entry name" value="Profilin"/>
    <property type="match status" value="1"/>
</dbReference>
<evidence type="ECO:0000256" key="7">
    <source>
        <dbReference type="RuleBase" id="RU003909"/>
    </source>
</evidence>
<dbReference type="SMR" id="Q8L8C7"/>
<evidence type="ECO:0000256" key="6">
    <source>
        <dbReference type="RuleBase" id="RU003908"/>
    </source>
</evidence>
<evidence type="ECO:0000256" key="1">
    <source>
        <dbReference type="ARBA" id="ARBA00004245"/>
    </source>
</evidence>
<evidence type="ECO:0000313" key="8">
    <source>
        <dbReference type="EMBL" id="AAM52217.1"/>
    </source>
</evidence>
<dbReference type="PANTHER" id="PTHR11604:SF0">
    <property type="entry name" value="PROFILIN"/>
    <property type="match status" value="1"/>
</dbReference>
<evidence type="ECO:0000313" key="9">
    <source>
        <dbReference type="EMBL" id="KAH7435467.1"/>
    </source>
</evidence>
<reference evidence="9" key="2">
    <citation type="submission" date="2021-08" db="EMBL/GenBank/DDBJ databases">
        <title>WGS assembly of Ceratopteris richardii.</title>
        <authorList>
            <person name="Marchant D.B."/>
            <person name="Chen G."/>
            <person name="Jenkins J."/>
            <person name="Shu S."/>
            <person name="Leebens-Mack J."/>
            <person name="Grimwood J."/>
            <person name="Schmutz J."/>
            <person name="Soltis P."/>
            <person name="Soltis D."/>
            <person name="Chen Z.-H."/>
        </authorList>
    </citation>
    <scope>NUCLEOTIDE SEQUENCE</scope>
    <source>
        <strain evidence="9">Whitten #5841</strain>
        <tissue evidence="9">Leaf</tissue>
    </source>
</reference>
<dbReference type="InterPro" id="IPR048278">
    <property type="entry name" value="PFN"/>
</dbReference>
<protein>
    <recommendedName>
        <fullName evidence="7">Profilin</fullName>
    </recommendedName>
</protein>
<keyword evidence="10" id="KW-1185">Reference proteome</keyword>
<dbReference type="PROSITE" id="PS00414">
    <property type="entry name" value="PROFILIN"/>
    <property type="match status" value="1"/>
</dbReference>
<organism evidence="8">
    <name type="scientific">Ceratopteris richardii</name>
    <name type="common">Triangle waterfern</name>
    <dbReference type="NCBI Taxonomy" id="49495"/>
    <lineage>
        <taxon>Eukaryota</taxon>
        <taxon>Viridiplantae</taxon>
        <taxon>Streptophyta</taxon>
        <taxon>Embryophyta</taxon>
        <taxon>Tracheophyta</taxon>
        <taxon>Polypodiopsida</taxon>
        <taxon>Polypodiidae</taxon>
        <taxon>Polypodiales</taxon>
        <taxon>Pteridineae</taxon>
        <taxon>Pteridaceae</taxon>
        <taxon>Parkerioideae</taxon>
        <taxon>Ceratopteris</taxon>
    </lineage>
</organism>
<dbReference type="GO" id="GO:0005856">
    <property type="term" value="C:cytoskeleton"/>
    <property type="evidence" value="ECO:0007669"/>
    <property type="project" value="UniProtKB-SubCell"/>
</dbReference>
<dbReference type="Gene3D" id="3.30.450.30">
    <property type="entry name" value="Dynein light chain 2a, cytoplasmic"/>
    <property type="match status" value="1"/>
</dbReference>
<dbReference type="PRINTS" id="PR01640">
    <property type="entry name" value="PROFILINPLNT"/>
</dbReference>
<comment type="similarity">
    <text evidence="2 7">Belongs to the profilin family.</text>
</comment>
<dbReference type="FunFam" id="3.30.450.30:FF:000001">
    <property type="entry name" value="Profilin"/>
    <property type="match status" value="1"/>
</dbReference>
<keyword evidence="3" id="KW-0963">Cytoplasm</keyword>
<reference evidence="8" key="1">
    <citation type="journal article" date="2003" name="Plant Physiol.">
        <title>Rapid and efficient suppression of gene expression in a single-cell model system, Ceratopteris richardii.</title>
        <authorList>
            <person name="Stout S.C."/>
            <person name="Clark G.B."/>
            <person name="Archer-Evans S."/>
            <person name="Roux S.J."/>
        </authorList>
    </citation>
    <scope>NUCLEOTIDE SEQUENCE</scope>
</reference>
<name>Q8L8C7_CERRI</name>
<dbReference type="GO" id="GO:0005938">
    <property type="term" value="C:cell cortex"/>
    <property type="evidence" value="ECO:0007669"/>
    <property type="project" value="TreeGrafter"/>
</dbReference>
<dbReference type="InterPro" id="IPR036140">
    <property type="entry name" value="PFN_sf"/>
</dbReference>
<keyword evidence="4 7" id="KW-0009">Actin-binding</keyword>
<dbReference type="EMBL" id="CM035411">
    <property type="protein sequence ID" value="KAH7435467.1"/>
    <property type="molecule type" value="Genomic_DNA"/>
</dbReference>
<evidence type="ECO:0000313" key="10">
    <source>
        <dbReference type="Proteomes" id="UP000825935"/>
    </source>
</evidence>
<comment type="function">
    <text evidence="6">Binds to actin and affects the structure of the cytoskeleton. At high concentrations, profilin prevents the polymerization of actin, whereas it enhances it at low concentrations.</text>
</comment>
<comment type="subunit">
    <text evidence="6">Occurs in many kinds of cells as a complex with monomeric actin in a 1:1 ratio.</text>
</comment>
<gene>
    <name evidence="9" type="ORF">KP509_06G066200</name>
</gene>
<accession>Q8L8C7</accession>
<evidence type="ECO:0000256" key="2">
    <source>
        <dbReference type="ARBA" id="ARBA00010058"/>
    </source>
</evidence>
<dbReference type="CDD" id="cd00148">
    <property type="entry name" value="PROF"/>
    <property type="match status" value="1"/>
</dbReference>
<dbReference type="PRINTS" id="PR00392">
    <property type="entry name" value="PROFILIN"/>
</dbReference>
<evidence type="ECO:0000256" key="5">
    <source>
        <dbReference type="ARBA" id="ARBA00023212"/>
    </source>
</evidence>
<proteinExistence type="evidence at transcript level"/>
<dbReference type="EMBL" id="AY102169">
    <property type="protein sequence ID" value="AAM52217.1"/>
    <property type="molecule type" value="mRNA"/>
</dbReference>
<keyword evidence="5 6" id="KW-0206">Cytoskeleton</keyword>
<evidence type="ECO:0000256" key="4">
    <source>
        <dbReference type="ARBA" id="ARBA00023203"/>
    </source>
</evidence>
<dbReference type="AlphaFoldDB" id="Q8L8C7"/>
<dbReference type="PANTHER" id="PTHR11604">
    <property type="entry name" value="PROFILIN"/>
    <property type="match status" value="1"/>
</dbReference>
<dbReference type="SUPFAM" id="SSF55770">
    <property type="entry name" value="Profilin (actin-binding protein)"/>
    <property type="match status" value="1"/>
</dbReference>
<dbReference type="OMA" id="WASSTDF"/>
<sequence length="133" mass="14324">MSWNAYVDDHLMAPFATGDTLTAAGIIGIDDQAMWAYSSKFPEMKPQEVKDIINAFEDSGPLAEKGLFLGGVKYLVVQGDPGVVIRGKKTQGGVTIKKTNMCLIIGLYDDPVTGGQCNSVVEKIGDYLCEQGF</sequence>
<dbReference type="Proteomes" id="UP000825935">
    <property type="component" value="Chromosome 6"/>
</dbReference>